<gene>
    <name evidence="2" type="ORF">XM47_01800</name>
</gene>
<reference evidence="2 3" key="1">
    <citation type="submission" date="2015-04" db="EMBL/GenBank/DDBJ databases">
        <title>Draft Genome Sequence of the Novel Agar-Digesting Marine Bacterium Q1.</title>
        <authorList>
            <person name="Li Y."/>
            <person name="Li D."/>
            <person name="Chen G."/>
            <person name="Du Z."/>
        </authorList>
    </citation>
    <scope>NUCLEOTIDE SEQUENCE [LARGE SCALE GENOMIC DNA]</scope>
    <source>
        <strain evidence="2 3">Q1</strain>
    </source>
</reference>
<organism evidence="2 3">
    <name type="scientific">Catenovulum maritimum</name>
    <dbReference type="NCBI Taxonomy" id="1513271"/>
    <lineage>
        <taxon>Bacteria</taxon>
        <taxon>Pseudomonadati</taxon>
        <taxon>Pseudomonadota</taxon>
        <taxon>Gammaproteobacteria</taxon>
        <taxon>Alteromonadales</taxon>
        <taxon>Alteromonadaceae</taxon>
        <taxon>Catenovulum</taxon>
    </lineage>
</organism>
<keyword evidence="1" id="KW-0812">Transmembrane</keyword>
<proteinExistence type="predicted"/>
<dbReference type="EMBL" id="LAZL01000002">
    <property type="protein sequence ID" value="KMT66869.1"/>
    <property type="molecule type" value="Genomic_DNA"/>
</dbReference>
<sequence length="81" mass="9429">MAKNFQSCGISLSLYGGVSVITFIALYGFEILGECRMHDLASTLLIIFLLWLIFWRFSVIFASLNKMKQLMDLHFRFQLLF</sequence>
<keyword evidence="1" id="KW-0472">Membrane</keyword>
<accession>A0A0J8H060</accession>
<evidence type="ECO:0000313" key="2">
    <source>
        <dbReference type="EMBL" id="KMT66869.1"/>
    </source>
</evidence>
<evidence type="ECO:0000313" key="3">
    <source>
        <dbReference type="Proteomes" id="UP000037600"/>
    </source>
</evidence>
<dbReference type="AlphaFoldDB" id="A0A0J8H060"/>
<comment type="caution">
    <text evidence="2">The sequence shown here is derived from an EMBL/GenBank/DDBJ whole genome shotgun (WGS) entry which is preliminary data.</text>
</comment>
<feature type="transmembrane region" description="Helical" evidence="1">
    <location>
        <begin position="41"/>
        <end position="64"/>
    </location>
</feature>
<protein>
    <submittedName>
        <fullName evidence="2">Uncharacterized protein</fullName>
    </submittedName>
</protein>
<evidence type="ECO:0000256" key="1">
    <source>
        <dbReference type="SAM" id="Phobius"/>
    </source>
</evidence>
<feature type="transmembrane region" description="Helical" evidence="1">
    <location>
        <begin position="12"/>
        <end position="29"/>
    </location>
</feature>
<name>A0A0J8H060_9ALTE</name>
<keyword evidence="3" id="KW-1185">Reference proteome</keyword>
<dbReference type="Proteomes" id="UP000037600">
    <property type="component" value="Unassembled WGS sequence"/>
</dbReference>
<keyword evidence="1" id="KW-1133">Transmembrane helix</keyword>